<dbReference type="RefSeq" id="WP_354198898.1">
    <property type="nucleotide sequence ID" value="NZ_JBEPML010000022.1"/>
</dbReference>
<proteinExistence type="predicted"/>
<reference evidence="3 4" key="1">
    <citation type="submission" date="2024-06" db="EMBL/GenBank/DDBJ databases">
        <title>Genomic Encyclopedia of Type Strains, Phase IV (KMG-IV): sequencing the most valuable type-strain genomes for metagenomic binning, comparative biology and taxonomic classification.</title>
        <authorList>
            <person name="Goeker M."/>
        </authorList>
    </citation>
    <scope>NUCLEOTIDE SEQUENCE [LARGE SCALE GENOMIC DNA]</scope>
    <source>
        <strain evidence="3 4">DSM 27865</strain>
    </source>
</reference>
<dbReference type="Proteomes" id="UP001549076">
    <property type="component" value="Unassembled WGS sequence"/>
</dbReference>
<dbReference type="PANTHER" id="PTHR35936:SF17">
    <property type="entry name" value="ARGININE-BINDING EXTRACELLULAR PROTEIN ARTP"/>
    <property type="match status" value="1"/>
</dbReference>
<organism evidence="3 4">
    <name type="scientific">Aquamicrobium terrae</name>
    <dbReference type="NCBI Taxonomy" id="1324945"/>
    <lineage>
        <taxon>Bacteria</taxon>
        <taxon>Pseudomonadati</taxon>
        <taxon>Pseudomonadota</taxon>
        <taxon>Alphaproteobacteria</taxon>
        <taxon>Hyphomicrobiales</taxon>
        <taxon>Phyllobacteriaceae</taxon>
        <taxon>Aquamicrobium</taxon>
    </lineage>
</organism>
<keyword evidence="4" id="KW-1185">Reference proteome</keyword>
<evidence type="ECO:0000313" key="3">
    <source>
        <dbReference type="EMBL" id="MET3794283.1"/>
    </source>
</evidence>
<dbReference type="SUPFAM" id="SSF53850">
    <property type="entry name" value="Periplasmic binding protein-like II"/>
    <property type="match status" value="1"/>
</dbReference>
<dbReference type="SMART" id="SM00062">
    <property type="entry name" value="PBPb"/>
    <property type="match status" value="1"/>
</dbReference>
<gene>
    <name evidence="3" type="ORF">ABID37_004523</name>
</gene>
<evidence type="ECO:0000256" key="1">
    <source>
        <dbReference type="ARBA" id="ARBA00022729"/>
    </source>
</evidence>
<evidence type="ECO:0000313" key="4">
    <source>
        <dbReference type="Proteomes" id="UP001549076"/>
    </source>
</evidence>
<evidence type="ECO:0000259" key="2">
    <source>
        <dbReference type="SMART" id="SM00062"/>
    </source>
</evidence>
<feature type="domain" description="Solute-binding protein family 3/N-terminal" evidence="2">
    <location>
        <begin position="36"/>
        <end position="240"/>
    </location>
</feature>
<name>A0ABV2N642_9HYPH</name>
<dbReference type="EMBL" id="JBEPML010000022">
    <property type="protein sequence ID" value="MET3794283.1"/>
    <property type="molecule type" value="Genomic_DNA"/>
</dbReference>
<dbReference type="PANTHER" id="PTHR35936">
    <property type="entry name" value="MEMBRANE-BOUND LYTIC MUREIN TRANSGLYCOSYLASE F"/>
    <property type="match status" value="1"/>
</dbReference>
<dbReference type="Gene3D" id="3.40.190.10">
    <property type="entry name" value="Periplasmic binding protein-like II"/>
    <property type="match status" value="2"/>
</dbReference>
<comment type="caution">
    <text evidence="3">The sequence shown here is derived from an EMBL/GenBank/DDBJ whole genome shotgun (WGS) entry which is preliminary data.</text>
</comment>
<protein>
    <submittedName>
        <fullName evidence="3">Polar amino acid transport system substrate-binding protein</fullName>
    </submittedName>
</protein>
<sequence>MMILASLTTLPVGAHSSSDPLRIGVSYVPPEPGPAEYRVYTPESFDVLIARKIAERLGRKPEFVQLPEVDWSPSLERHEVDVIVGRVPDEIRLPRDFIIVDTGFRSGAAASMRTDTDVRDWRDLAGRTVCVARGNTVALALARQTGAQVQIEDAPAKSLVQVRTGICDAAIHDETLLERLFQQQGWQKFSATLSPTPPVRLAAMLGTDDPLLSDAVRQVLDQIGSAGTWVELQEKWARNVAFEVYLDQDAPDCH</sequence>
<keyword evidence="1" id="KW-0732">Signal</keyword>
<dbReference type="InterPro" id="IPR001638">
    <property type="entry name" value="Solute-binding_3/MltF_N"/>
</dbReference>
<accession>A0ABV2N642</accession>